<feature type="transmembrane region" description="Helical" evidence="9">
    <location>
        <begin position="13"/>
        <end position="37"/>
    </location>
</feature>
<evidence type="ECO:0000256" key="9">
    <source>
        <dbReference type="SAM" id="Phobius"/>
    </source>
</evidence>
<proteinExistence type="inferred from homology"/>
<evidence type="ECO:0000259" key="10">
    <source>
        <dbReference type="Pfam" id="PF03007"/>
    </source>
</evidence>
<evidence type="ECO:0000259" key="11">
    <source>
        <dbReference type="Pfam" id="PF06974"/>
    </source>
</evidence>
<dbReference type="AlphaFoldDB" id="A0AAV2RY19"/>
<evidence type="ECO:0008006" key="14">
    <source>
        <dbReference type="Google" id="ProtNLM"/>
    </source>
</evidence>
<organism evidence="12 13">
    <name type="scientific">Meganyctiphanes norvegica</name>
    <name type="common">Northern krill</name>
    <name type="synonym">Thysanopoda norvegica</name>
    <dbReference type="NCBI Taxonomy" id="48144"/>
    <lineage>
        <taxon>Eukaryota</taxon>
        <taxon>Metazoa</taxon>
        <taxon>Ecdysozoa</taxon>
        <taxon>Arthropoda</taxon>
        <taxon>Crustacea</taxon>
        <taxon>Multicrustacea</taxon>
        <taxon>Malacostraca</taxon>
        <taxon>Eumalacostraca</taxon>
        <taxon>Eucarida</taxon>
        <taxon>Euphausiacea</taxon>
        <taxon>Euphausiidae</taxon>
        <taxon>Meganyctiphanes</taxon>
    </lineage>
</organism>
<reference evidence="12 13" key="1">
    <citation type="submission" date="2024-05" db="EMBL/GenBank/DDBJ databases">
        <authorList>
            <person name="Wallberg A."/>
        </authorList>
    </citation>
    <scope>NUCLEOTIDE SEQUENCE [LARGE SCALE GENOMIC DNA]</scope>
</reference>
<sequence>MGILYVLGHISKILLGLLLHVILLPIAVPILLIFWIISRMVKLHLWLWYGGKTYKTKGMDALWGLETEQSRPVITILMTLSGQPDVDKVRRCISEKVLDVQDASGVYKYRKLRQLFLRRFGYYVWQDHDDFHVNNHVTKLQLEESEGSDWASQVSEYISNAETDTLVKGLPPWHITLLHTGNSPFDRYNLVILLHHAIADGVSLVRVLLESFVDMPIEPTIPPNPTINNFIRALTRVWAFVVLPVGMLKIIANYDKNTLHGPKLSGKKVVVWSQGLPLDLVRQVKTAANATVNDVLMTCLAAAMAKKFTERGESVGRISTVIPVSFHRRRGAARLNNKFSCGIVKLYTKSSLTAKERLVLTKRVFDGYKRDPTLTAIYWTTAAVSDVLPATLAEMLFTAKGVSLVASNTPGPQQKMSIWGDTVEDVIFWVPNRAPSGVGISLFSYNGVIKAGLNVDSALMATKEEGAALLQEMESEVYVLQRELLTGVQGGSQADSLAPEEQQGRIHRVKVSG</sequence>
<keyword evidence="9" id="KW-0812">Transmembrane</keyword>
<dbReference type="GO" id="GO:0047196">
    <property type="term" value="F:long-chain-alcohol O-fatty-acyltransferase activity"/>
    <property type="evidence" value="ECO:0007669"/>
    <property type="project" value="UniProtKB-EC"/>
</dbReference>
<dbReference type="PANTHER" id="PTHR31650:SF1">
    <property type="entry name" value="WAX ESTER SYNTHASE_DIACYLGLYCEROL ACYLTRANSFERASE 4-RELATED"/>
    <property type="match status" value="1"/>
</dbReference>
<protein>
    <recommendedName>
        <fullName evidence="14">Diacylglycerol O-acyltransferase</fullName>
    </recommendedName>
</protein>
<evidence type="ECO:0000256" key="5">
    <source>
        <dbReference type="ARBA" id="ARBA00024360"/>
    </source>
</evidence>
<feature type="domain" description="O-acyltransferase WSD1 C-terminal" evidence="11">
    <location>
        <begin position="337"/>
        <end position="463"/>
    </location>
</feature>
<comment type="pathway">
    <text evidence="1">Glycerolipid metabolism; triacylglycerol biosynthesis.</text>
</comment>
<evidence type="ECO:0000256" key="6">
    <source>
        <dbReference type="ARBA" id="ARBA00047604"/>
    </source>
</evidence>
<dbReference type="InterPro" id="IPR009721">
    <property type="entry name" value="O-acyltransferase_WSD1_C"/>
</dbReference>
<comment type="caution">
    <text evidence="12">The sequence shown here is derived from an EMBL/GenBank/DDBJ whole genome shotgun (WGS) entry which is preliminary data.</text>
</comment>
<keyword evidence="13" id="KW-1185">Reference proteome</keyword>
<keyword evidence="9" id="KW-0472">Membrane</keyword>
<accession>A0AAV2RY19</accession>
<dbReference type="Gene3D" id="3.30.559.10">
    <property type="entry name" value="Chloramphenicol acetyltransferase-like domain"/>
    <property type="match status" value="1"/>
</dbReference>
<dbReference type="Proteomes" id="UP001497623">
    <property type="component" value="Unassembled WGS sequence"/>
</dbReference>
<dbReference type="InterPro" id="IPR004255">
    <property type="entry name" value="O-acyltransferase_WSD1_N"/>
</dbReference>
<name>A0AAV2RY19_MEGNR</name>
<evidence type="ECO:0000256" key="1">
    <source>
        <dbReference type="ARBA" id="ARBA00004771"/>
    </source>
</evidence>
<keyword evidence="4" id="KW-0012">Acyltransferase</keyword>
<keyword evidence="3" id="KW-0808">Transferase</keyword>
<dbReference type="EMBL" id="CAXKWB010033879">
    <property type="protein sequence ID" value="CAL4143941.1"/>
    <property type="molecule type" value="Genomic_DNA"/>
</dbReference>
<dbReference type="InterPro" id="IPR045034">
    <property type="entry name" value="O-acyltransferase_WSD1-like"/>
</dbReference>
<dbReference type="GO" id="GO:0004144">
    <property type="term" value="F:diacylglycerol O-acyltransferase activity"/>
    <property type="evidence" value="ECO:0007669"/>
    <property type="project" value="UniProtKB-EC"/>
</dbReference>
<evidence type="ECO:0000256" key="8">
    <source>
        <dbReference type="SAM" id="MobiDB-lite"/>
    </source>
</evidence>
<comment type="similarity">
    <text evidence="5">In the N-terminal section; belongs to the long-chain O-acyltransferase family.</text>
</comment>
<evidence type="ECO:0000256" key="4">
    <source>
        <dbReference type="ARBA" id="ARBA00023315"/>
    </source>
</evidence>
<dbReference type="PANTHER" id="PTHR31650">
    <property type="entry name" value="O-ACYLTRANSFERASE (WSD1-LIKE) FAMILY PROTEIN"/>
    <property type="match status" value="1"/>
</dbReference>
<evidence type="ECO:0000256" key="2">
    <source>
        <dbReference type="ARBA" id="ARBA00005189"/>
    </source>
</evidence>
<dbReference type="GO" id="GO:0019432">
    <property type="term" value="P:triglyceride biosynthetic process"/>
    <property type="evidence" value="ECO:0007669"/>
    <property type="project" value="TreeGrafter"/>
</dbReference>
<comment type="pathway">
    <text evidence="2">Lipid metabolism.</text>
</comment>
<gene>
    <name evidence="12" type="ORF">MNOR_LOCUS29353</name>
</gene>
<dbReference type="Pfam" id="PF06974">
    <property type="entry name" value="WS_DGAT_C"/>
    <property type="match status" value="1"/>
</dbReference>
<feature type="region of interest" description="Disordered" evidence="8">
    <location>
        <begin position="491"/>
        <end position="513"/>
    </location>
</feature>
<evidence type="ECO:0000256" key="3">
    <source>
        <dbReference type="ARBA" id="ARBA00022679"/>
    </source>
</evidence>
<dbReference type="SUPFAM" id="SSF52777">
    <property type="entry name" value="CoA-dependent acyltransferases"/>
    <property type="match status" value="1"/>
</dbReference>
<evidence type="ECO:0000313" key="13">
    <source>
        <dbReference type="Proteomes" id="UP001497623"/>
    </source>
</evidence>
<evidence type="ECO:0000256" key="7">
    <source>
        <dbReference type="ARBA" id="ARBA00048109"/>
    </source>
</evidence>
<comment type="catalytic activity">
    <reaction evidence="7">
        <text>an acyl-CoA + a 1,2-diacyl-sn-glycerol = a triacyl-sn-glycerol + CoA</text>
        <dbReference type="Rhea" id="RHEA:10868"/>
        <dbReference type="ChEBI" id="CHEBI:17815"/>
        <dbReference type="ChEBI" id="CHEBI:57287"/>
        <dbReference type="ChEBI" id="CHEBI:58342"/>
        <dbReference type="ChEBI" id="CHEBI:64615"/>
        <dbReference type="EC" id="2.3.1.20"/>
    </reaction>
</comment>
<comment type="catalytic activity">
    <reaction evidence="6">
        <text>a long chain fatty alcohol + a fatty acyl-CoA = a long-chain alcohol wax ester + CoA</text>
        <dbReference type="Rhea" id="RHEA:38443"/>
        <dbReference type="ChEBI" id="CHEBI:17135"/>
        <dbReference type="ChEBI" id="CHEBI:57287"/>
        <dbReference type="ChEBI" id="CHEBI:77636"/>
        <dbReference type="ChEBI" id="CHEBI:235323"/>
        <dbReference type="EC" id="2.3.1.75"/>
    </reaction>
</comment>
<feature type="domain" description="O-acyltransferase WSD1-like N-terminal" evidence="10">
    <location>
        <begin position="107"/>
        <end position="230"/>
    </location>
</feature>
<dbReference type="GO" id="GO:0005886">
    <property type="term" value="C:plasma membrane"/>
    <property type="evidence" value="ECO:0007669"/>
    <property type="project" value="TreeGrafter"/>
</dbReference>
<dbReference type="InterPro" id="IPR023213">
    <property type="entry name" value="CAT-like_dom_sf"/>
</dbReference>
<dbReference type="Pfam" id="PF03007">
    <property type="entry name" value="WS_DGAT_cat"/>
    <property type="match status" value="1"/>
</dbReference>
<keyword evidence="9" id="KW-1133">Transmembrane helix</keyword>
<evidence type="ECO:0000313" key="12">
    <source>
        <dbReference type="EMBL" id="CAL4143941.1"/>
    </source>
</evidence>